<organism evidence="5 6">
    <name type="scientific">Schistosoma mattheei</name>
    <dbReference type="NCBI Taxonomy" id="31246"/>
    <lineage>
        <taxon>Eukaryota</taxon>
        <taxon>Metazoa</taxon>
        <taxon>Spiralia</taxon>
        <taxon>Lophotrochozoa</taxon>
        <taxon>Platyhelminthes</taxon>
        <taxon>Trematoda</taxon>
        <taxon>Digenea</taxon>
        <taxon>Strigeidida</taxon>
        <taxon>Schistosomatoidea</taxon>
        <taxon>Schistosomatidae</taxon>
        <taxon>Schistosoma</taxon>
    </lineage>
</organism>
<comment type="subcellular location">
    <subcellularLocation>
        <location evidence="1">Mitochondrion</location>
    </subcellularLocation>
</comment>
<dbReference type="GO" id="GO:0016226">
    <property type="term" value="P:iron-sulfur cluster assembly"/>
    <property type="evidence" value="ECO:0007669"/>
    <property type="project" value="TreeGrafter"/>
</dbReference>
<dbReference type="NCBIfam" id="TIGR03317">
    <property type="entry name" value="ygfZ_signature"/>
    <property type="match status" value="1"/>
</dbReference>
<evidence type="ECO:0000256" key="3">
    <source>
        <dbReference type="ARBA" id="ARBA00023128"/>
    </source>
</evidence>
<dbReference type="WBParaSite" id="SMTH1_62610.1">
    <property type="protein sequence ID" value="SMTH1_62610.1"/>
    <property type="gene ID" value="SMTH1_62610"/>
</dbReference>
<accession>A0AA85BLT5</accession>
<dbReference type="SUPFAM" id="SSF103025">
    <property type="entry name" value="Folate-binding domain"/>
    <property type="match status" value="1"/>
</dbReference>
<evidence type="ECO:0000256" key="4">
    <source>
        <dbReference type="SAM" id="MobiDB-lite"/>
    </source>
</evidence>
<feature type="compositionally biased region" description="Low complexity" evidence="4">
    <location>
        <begin position="94"/>
        <end position="112"/>
    </location>
</feature>
<dbReference type="InterPro" id="IPR045179">
    <property type="entry name" value="YgfZ/GcvT"/>
</dbReference>
<dbReference type="InterPro" id="IPR017703">
    <property type="entry name" value="YgfZ/GCV_T_CS"/>
</dbReference>
<dbReference type="PANTHER" id="PTHR22602">
    <property type="entry name" value="TRANSFERASE CAF17, MITOCHONDRIAL-RELATED"/>
    <property type="match status" value="1"/>
</dbReference>
<dbReference type="Gene3D" id="3.30.1360.120">
    <property type="entry name" value="Probable tRNA modification gtpase trme, domain 1"/>
    <property type="match status" value="1"/>
</dbReference>
<keyword evidence="3" id="KW-0496">Mitochondrion</keyword>
<evidence type="ECO:0000313" key="6">
    <source>
        <dbReference type="WBParaSite" id="SMTH1_62610.1"/>
    </source>
</evidence>
<evidence type="ECO:0000256" key="2">
    <source>
        <dbReference type="ARBA" id="ARBA00022946"/>
    </source>
</evidence>
<name>A0AA85BLT5_9TREM</name>
<sequence length="480" mass="54392">MITENTNDEKRVEEETANEQLNTTESTPEQTTTEGETTEKTTTAEVQTSEQVITKQILSDQAIIEHTNTEEMITENTNDEKRVEEETANEQLNTTESTPEQTTTEGETTEKTTTAEADEFLQGLITNDIKSINQPNSFMYSLFLNSKGRVLTDAFIYHTNRLSTNQSDYLVEVDVSCVPDMVKHLKQYNLRGKVKIDADLSVYPWVAMPTSRHSNQLNNYKAWLPVNSPDISDQQQLIFFASDPRGISGWSGRILSTSSTNATSIFPSCNTQPLDINLYHNARWELGLPEGIKELITSDTLPFEANADLSGGVSFSKGCYIGQELTARTHFTGVTRRRYVPIKIVSRGNIDVLKTSNSVSHLYNAPIYQMNKNDKTFELSKLKLIGWIRNVNMNNFIMMNNNDHNENHLNIDNELISGIALIRLTDVNEQQYKLVVNIPIHTDCNHHHNTNNVIQLDIIPYIPSWWPEDIAPTIKRIVCT</sequence>
<feature type="compositionally biased region" description="Low complexity" evidence="4">
    <location>
        <begin position="64"/>
        <end position="76"/>
    </location>
</feature>
<feature type="compositionally biased region" description="Polar residues" evidence="4">
    <location>
        <begin position="49"/>
        <end position="59"/>
    </location>
</feature>
<evidence type="ECO:0000256" key="1">
    <source>
        <dbReference type="ARBA" id="ARBA00004173"/>
    </source>
</evidence>
<dbReference type="AlphaFoldDB" id="A0AA85BLT5"/>
<dbReference type="GO" id="GO:0005759">
    <property type="term" value="C:mitochondrial matrix"/>
    <property type="evidence" value="ECO:0007669"/>
    <property type="project" value="TreeGrafter"/>
</dbReference>
<feature type="region of interest" description="Disordered" evidence="4">
    <location>
        <begin position="1"/>
        <end position="112"/>
    </location>
</feature>
<protein>
    <recommendedName>
        <fullName evidence="7">GCV_T domain-containing protein</fullName>
    </recommendedName>
</protein>
<dbReference type="Proteomes" id="UP000050791">
    <property type="component" value="Unassembled WGS sequence"/>
</dbReference>
<dbReference type="PANTHER" id="PTHR22602:SF0">
    <property type="entry name" value="TRANSFERASE CAF17, MITOCHONDRIAL-RELATED"/>
    <property type="match status" value="1"/>
</dbReference>
<keyword evidence="2" id="KW-0809">Transit peptide</keyword>
<evidence type="ECO:0000313" key="5">
    <source>
        <dbReference type="Proteomes" id="UP000050791"/>
    </source>
</evidence>
<reference evidence="6" key="1">
    <citation type="submission" date="2023-11" db="UniProtKB">
        <authorList>
            <consortium name="WormBaseParasite"/>
        </authorList>
    </citation>
    <scope>IDENTIFICATION</scope>
</reference>
<evidence type="ECO:0008006" key="7">
    <source>
        <dbReference type="Google" id="ProtNLM"/>
    </source>
</evidence>
<dbReference type="InterPro" id="IPR027266">
    <property type="entry name" value="TrmE/GcvT-like"/>
</dbReference>
<feature type="compositionally biased region" description="Low complexity" evidence="4">
    <location>
        <begin position="23"/>
        <end position="48"/>
    </location>
</feature>
<proteinExistence type="predicted"/>